<dbReference type="SUPFAM" id="SSF159238">
    <property type="entry name" value="SO1590-like"/>
    <property type="match status" value="1"/>
</dbReference>
<dbReference type="Pfam" id="PF11528">
    <property type="entry name" value="DUF3224"/>
    <property type="match status" value="1"/>
</dbReference>
<sequence length="133" mass="13967">MTTLATRLRIEEWTESPVEDLDDGGRTTHAHVLLRDGGDGLSSGTAEMLAFYRPDGTSAYVTLLRLSGELDGRSGSFVLRGDGHYDGATATGRMGIVPGSGTGGLAGIAGSCASESTHADYPFMPLVLDYRLD</sequence>
<dbReference type="EMBL" id="CAJB01000413">
    <property type="protein sequence ID" value="CCH80173.1"/>
    <property type="molecule type" value="Genomic_DNA"/>
</dbReference>
<comment type="caution">
    <text evidence="1">The sequence shown here is derived from an EMBL/GenBank/DDBJ whole genome shotgun (WGS) entry which is preliminary data.</text>
</comment>
<dbReference type="InterPro" id="IPR021607">
    <property type="entry name" value="DUF3224"/>
</dbReference>
<dbReference type="AlphaFoldDB" id="A0A077M1K2"/>
<evidence type="ECO:0000313" key="1">
    <source>
        <dbReference type="EMBL" id="CCH80173.1"/>
    </source>
</evidence>
<evidence type="ECO:0008006" key="3">
    <source>
        <dbReference type="Google" id="ProtNLM"/>
    </source>
</evidence>
<protein>
    <recommendedName>
        <fullName evidence="3">DUF3224 domain-containing protein</fullName>
    </recommendedName>
</protein>
<reference evidence="1 2" key="1">
    <citation type="journal article" date="2013" name="ISME J.">
        <title>A metabolic model for members of the genus Tetrasphaera involved in enhanced biological phosphorus removal.</title>
        <authorList>
            <person name="Kristiansen R."/>
            <person name="Nguyen H.T.T."/>
            <person name="Saunders A.M."/>
            <person name="Nielsen J.L."/>
            <person name="Wimmer R."/>
            <person name="Le V.Q."/>
            <person name="McIlroy S.J."/>
            <person name="Petrovski S."/>
            <person name="Seviour R.J."/>
            <person name="Calteau A."/>
            <person name="Nielsen K.L."/>
            <person name="Nielsen P.H."/>
        </authorList>
    </citation>
    <scope>NUCLEOTIDE SEQUENCE [LARGE SCALE GENOMIC DNA]</scope>
    <source>
        <strain evidence="1 2">T1-X7</strain>
    </source>
</reference>
<dbReference type="STRING" id="1194083.BN12_790002"/>
<dbReference type="InterPro" id="IPR023159">
    <property type="entry name" value="SO1590-like_sf"/>
</dbReference>
<dbReference type="Proteomes" id="UP000035721">
    <property type="component" value="Unassembled WGS sequence"/>
</dbReference>
<keyword evidence="2" id="KW-1185">Reference proteome</keyword>
<organism evidence="1 2">
    <name type="scientific">Nostocoides japonicum T1-X7</name>
    <dbReference type="NCBI Taxonomy" id="1194083"/>
    <lineage>
        <taxon>Bacteria</taxon>
        <taxon>Bacillati</taxon>
        <taxon>Actinomycetota</taxon>
        <taxon>Actinomycetes</taxon>
        <taxon>Micrococcales</taxon>
        <taxon>Intrasporangiaceae</taxon>
        <taxon>Nostocoides</taxon>
    </lineage>
</organism>
<evidence type="ECO:0000313" key="2">
    <source>
        <dbReference type="Proteomes" id="UP000035721"/>
    </source>
</evidence>
<gene>
    <name evidence="1" type="ORF">BN12_790002</name>
</gene>
<accession>A0A077M1K2</accession>
<dbReference type="Gene3D" id="2.40.350.10">
    <property type="entry name" value="SO1590-like"/>
    <property type="match status" value="1"/>
</dbReference>
<dbReference type="RefSeq" id="WP_053080002.1">
    <property type="nucleotide sequence ID" value="NZ_HF570958.1"/>
</dbReference>
<proteinExistence type="predicted"/>
<name>A0A077M1K2_9MICO</name>